<evidence type="ECO:0000313" key="3">
    <source>
        <dbReference type="Proteomes" id="UP001396898"/>
    </source>
</evidence>
<keyword evidence="3" id="KW-1185">Reference proteome</keyword>
<accession>A0ABR1RMA2</accession>
<feature type="chain" id="PRO_5045790520" description="Secreted protein" evidence="1">
    <location>
        <begin position="17"/>
        <end position="240"/>
    </location>
</feature>
<dbReference type="Proteomes" id="UP001396898">
    <property type="component" value="Unassembled WGS sequence"/>
</dbReference>
<gene>
    <name evidence="2" type="ORF">PG991_008895</name>
</gene>
<comment type="caution">
    <text evidence="2">The sequence shown here is derived from an EMBL/GenBank/DDBJ whole genome shotgun (WGS) entry which is preliminary data.</text>
</comment>
<feature type="signal peptide" evidence="1">
    <location>
        <begin position="1"/>
        <end position="16"/>
    </location>
</feature>
<sequence>MARAAVEALLIATAVAAATTAAAAAAAVAAVAVAAAVAAGQGRGACGVVEGMGGRPLGDLDIADPGGGTGEAVTGGYQLGGCGRGLYLVGEALSAGNAGGNRRGIEVQASTAGYLGCLAVVVRRGASHPRRGPTDLGVRGGREIDARHLLDCARDSLCSGRAPCAPWGVGVGGGAAAVVPAASVVAAAVNVVGAAAAAREGGGLLGDVDIAGVGGGAGQAEVLMGRAPSVTGGRLYIISR</sequence>
<protein>
    <recommendedName>
        <fullName evidence="4">Secreted protein</fullName>
    </recommendedName>
</protein>
<reference evidence="2 3" key="1">
    <citation type="submission" date="2023-01" db="EMBL/GenBank/DDBJ databases">
        <title>Analysis of 21 Apiospora genomes using comparative genomics revels a genus with tremendous synthesis potential of carbohydrate active enzymes and secondary metabolites.</title>
        <authorList>
            <person name="Sorensen T."/>
        </authorList>
    </citation>
    <scope>NUCLEOTIDE SEQUENCE [LARGE SCALE GENOMIC DNA]</scope>
    <source>
        <strain evidence="2 3">CBS 20057</strain>
    </source>
</reference>
<dbReference type="EMBL" id="JAQQWI010000012">
    <property type="protein sequence ID" value="KAK8016007.1"/>
    <property type="molecule type" value="Genomic_DNA"/>
</dbReference>
<proteinExistence type="predicted"/>
<name>A0ABR1RMA2_9PEZI</name>
<organism evidence="2 3">
    <name type="scientific">Apiospora marii</name>
    <dbReference type="NCBI Taxonomy" id="335849"/>
    <lineage>
        <taxon>Eukaryota</taxon>
        <taxon>Fungi</taxon>
        <taxon>Dikarya</taxon>
        <taxon>Ascomycota</taxon>
        <taxon>Pezizomycotina</taxon>
        <taxon>Sordariomycetes</taxon>
        <taxon>Xylariomycetidae</taxon>
        <taxon>Amphisphaeriales</taxon>
        <taxon>Apiosporaceae</taxon>
        <taxon>Apiospora</taxon>
    </lineage>
</organism>
<keyword evidence="1" id="KW-0732">Signal</keyword>
<evidence type="ECO:0000256" key="1">
    <source>
        <dbReference type="SAM" id="SignalP"/>
    </source>
</evidence>
<evidence type="ECO:0008006" key="4">
    <source>
        <dbReference type="Google" id="ProtNLM"/>
    </source>
</evidence>
<evidence type="ECO:0000313" key="2">
    <source>
        <dbReference type="EMBL" id="KAK8016007.1"/>
    </source>
</evidence>